<proteinExistence type="inferred from homology"/>
<dbReference type="CDD" id="cd05325">
    <property type="entry name" value="carb_red_sniffer_like_SDR_c"/>
    <property type="match status" value="1"/>
</dbReference>
<dbReference type="PANTHER" id="PTHR43544:SF7">
    <property type="entry name" value="NADB-LER2"/>
    <property type="match status" value="1"/>
</dbReference>
<dbReference type="Proteomes" id="UP001497453">
    <property type="component" value="Chromosome 4"/>
</dbReference>
<comment type="similarity">
    <text evidence="1">Belongs to the short-chain dehydrogenases/reductases (SDR) family.</text>
</comment>
<evidence type="ECO:0000313" key="4">
    <source>
        <dbReference type="EMBL" id="CAL1706577.1"/>
    </source>
</evidence>
<dbReference type="InterPro" id="IPR020904">
    <property type="entry name" value="Sc_DH/Rdtase_CS"/>
</dbReference>
<dbReference type="PROSITE" id="PS00061">
    <property type="entry name" value="ADH_SHORT"/>
    <property type="match status" value="1"/>
</dbReference>
<gene>
    <name evidence="4" type="ORF">GFSPODELE1_LOCUS5939</name>
</gene>
<keyword evidence="5" id="KW-1185">Reference proteome</keyword>
<name>A0ABP1DFG3_9APHY</name>
<dbReference type="Pfam" id="PF00106">
    <property type="entry name" value="adh_short"/>
    <property type="match status" value="1"/>
</dbReference>
<dbReference type="EMBL" id="OZ037947">
    <property type="protein sequence ID" value="CAL1706577.1"/>
    <property type="molecule type" value="Genomic_DNA"/>
</dbReference>
<dbReference type="Gene3D" id="3.40.50.720">
    <property type="entry name" value="NAD(P)-binding Rossmann-like Domain"/>
    <property type="match status" value="1"/>
</dbReference>
<keyword evidence="2" id="KW-0521">NADP</keyword>
<dbReference type="SUPFAM" id="SSF51735">
    <property type="entry name" value="NAD(P)-binding Rossmann-fold domains"/>
    <property type="match status" value="1"/>
</dbReference>
<protein>
    <submittedName>
        <fullName evidence="4">Uncharacterized protein</fullName>
    </submittedName>
</protein>
<dbReference type="InterPro" id="IPR051468">
    <property type="entry name" value="Fungal_SecMetab_SDRs"/>
</dbReference>
<keyword evidence="3" id="KW-0560">Oxidoreductase</keyword>
<dbReference type="PANTHER" id="PTHR43544">
    <property type="entry name" value="SHORT-CHAIN DEHYDROGENASE/REDUCTASE"/>
    <property type="match status" value="1"/>
</dbReference>
<sequence length="249" mass="27067">MPSYFITGSSRGIGFAIVVELLKDPKNFVIASARNPSASQGLQDLASKYPKDRLALVTFDVSKPEQIEAAAKEVDQLAPKGLDYLINNAGISYQALTTFDDLDLKLFEEELVFNTVPLIRILRAFKPLVVKSTEKKVLFITSSLGSIQDAAGRPNLANAYSISKAALNMLARKWGAVNKSEGIISVLVHPGWVDTDLGQTIEPWLTAAVPGIKPLTVEDSAKGVVKVIQDAKMEDGVHFFNYDGTTIPF</sequence>
<evidence type="ECO:0000256" key="3">
    <source>
        <dbReference type="ARBA" id="ARBA00023002"/>
    </source>
</evidence>
<organism evidence="4 5">
    <name type="scientific">Somion occarium</name>
    <dbReference type="NCBI Taxonomy" id="3059160"/>
    <lineage>
        <taxon>Eukaryota</taxon>
        <taxon>Fungi</taxon>
        <taxon>Dikarya</taxon>
        <taxon>Basidiomycota</taxon>
        <taxon>Agaricomycotina</taxon>
        <taxon>Agaricomycetes</taxon>
        <taxon>Polyporales</taxon>
        <taxon>Cerrenaceae</taxon>
        <taxon>Somion</taxon>
    </lineage>
</organism>
<dbReference type="InterPro" id="IPR036291">
    <property type="entry name" value="NAD(P)-bd_dom_sf"/>
</dbReference>
<dbReference type="PRINTS" id="PR00081">
    <property type="entry name" value="GDHRDH"/>
</dbReference>
<evidence type="ECO:0000256" key="1">
    <source>
        <dbReference type="ARBA" id="ARBA00006484"/>
    </source>
</evidence>
<accession>A0ABP1DFG3</accession>
<reference evidence="5" key="1">
    <citation type="submission" date="2024-04" db="EMBL/GenBank/DDBJ databases">
        <authorList>
            <person name="Shaw F."/>
            <person name="Minotto A."/>
        </authorList>
    </citation>
    <scope>NUCLEOTIDE SEQUENCE [LARGE SCALE GENOMIC DNA]</scope>
</reference>
<dbReference type="InterPro" id="IPR002347">
    <property type="entry name" value="SDR_fam"/>
</dbReference>
<evidence type="ECO:0000313" key="5">
    <source>
        <dbReference type="Proteomes" id="UP001497453"/>
    </source>
</evidence>
<evidence type="ECO:0000256" key="2">
    <source>
        <dbReference type="ARBA" id="ARBA00022857"/>
    </source>
</evidence>